<keyword evidence="7 10" id="KW-0378">Hydrolase</keyword>
<keyword evidence="3" id="KW-0997">Cell inner membrane</keyword>
<evidence type="ECO:0000256" key="3">
    <source>
        <dbReference type="ARBA" id="ARBA00022519"/>
    </source>
</evidence>
<comment type="function">
    <text evidence="10">This protein specifically catalyzes the removal of signal peptides from prolipoproteins.</text>
</comment>
<sequence length="167" mass="18479">MARLKPFILSLAVILADQLTKMWIVMTIPEGTVGHSFLSGFLRIVHVRNDAVAFSLGSSLELPVKVALFIVLPIVLVSFLSFLIVSKRYDGELTALERWCLAGIVGGGVGNLIDRIFRSLRVVDWVSVRMYGLFGMDYFPTWNLADAAVVCSVILLAILLLFNHKKA</sequence>
<feature type="transmembrane region" description="Helical" evidence="10">
    <location>
        <begin position="66"/>
        <end position="86"/>
    </location>
</feature>
<protein>
    <recommendedName>
        <fullName evidence="10">Lipoprotein signal peptidase</fullName>
        <ecNumber evidence="10">3.4.23.36</ecNumber>
    </recommendedName>
    <alternativeName>
        <fullName evidence="10">Prolipoprotein signal peptidase</fullName>
    </alternativeName>
    <alternativeName>
        <fullName evidence="10">Signal peptidase II</fullName>
        <shortName evidence="10">SPase II</shortName>
    </alternativeName>
</protein>
<dbReference type="GO" id="GO:0006508">
    <property type="term" value="P:proteolysis"/>
    <property type="evidence" value="ECO:0007669"/>
    <property type="project" value="UniProtKB-KW"/>
</dbReference>
<comment type="caution">
    <text evidence="11">The sequence shown here is derived from an EMBL/GenBank/DDBJ whole genome shotgun (WGS) entry which is preliminary data.</text>
</comment>
<accession>A0A9D9H8Q3</accession>
<evidence type="ECO:0000256" key="10">
    <source>
        <dbReference type="HAMAP-Rule" id="MF_00161"/>
    </source>
</evidence>
<evidence type="ECO:0000256" key="7">
    <source>
        <dbReference type="ARBA" id="ARBA00022801"/>
    </source>
</evidence>
<keyword evidence="5 10" id="KW-0812">Transmembrane</keyword>
<feature type="transmembrane region" description="Helical" evidence="10">
    <location>
        <begin position="98"/>
        <end position="118"/>
    </location>
</feature>
<dbReference type="Pfam" id="PF01252">
    <property type="entry name" value="Peptidase_A8"/>
    <property type="match status" value="1"/>
</dbReference>
<dbReference type="GO" id="GO:0005886">
    <property type="term" value="C:plasma membrane"/>
    <property type="evidence" value="ECO:0007669"/>
    <property type="project" value="UniProtKB-SubCell"/>
</dbReference>
<comment type="subcellular location">
    <subcellularLocation>
        <location evidence="10">Cell membrane</location>
        <topology evidence="10">Multi-pass membrane protein</topology>
    </subcellularLocation>
</comment>
<dbReference type="AlphaFoldDB" id="A0A9D9H8Q3"/>
<keyword evidence="8 10" id="KW-1133">Transmembrane helix</keyword>
<reference evidence="11" key="1">
    <citation type="submission" date="2020-10" db="EMBL/GenBank/DDBJ databases">
        <authorList>
            <person name="Gilroy R."/>
        </authorList>
    </citation>
    <scope>NUCLEOTIDE SEQUENCE</scope>
    <source>
        <strain evidence="11">11167</strain>
    </source>
</reference>
<organism evidence="11 12">
    <name type="scientific">Candidatus Aphodenecus pullistercoris</name>
    <dbReference type="NCBI Taxonomy" id="2840669"/>
    <lineage>
        <taxon>Bacteria</taxon>
        <taxon>Pseudomonadati</taxon>
        <taxon>Spirochaetota</taxon>
        <taxon>Spirochaetia</taxon>
        <taxon>Spirochaetales</taxon>
        <taxon>Candidatus Aphodenecus</taxon>
    </lineage>
</organism>
<evidence type="ECO:0000256" key="8">
    <source>
        <dbReference type="ARBA" id="ARBA00022989"/>
    </source>
</evidence>
<comment type="similarity">
    <text evidence="1 10">Belongs to the peptidase A8 family.</text>
</comment>
<evidence type="ECO:0000256" key="9">
    <source>
        <dbReference type="ARBA" id="ARBA00023136"/>
    </source>
</evidence>
<dbReference type="NCBIfam" id="TIGR00077">
    <property type="entry name" value="lspA"/>
    <property type="match status" value="1"/>
</dbReference>
<dbReference type="HAMAP" id="MF_00161">
    <property type="entry name" value="LspA"/>
    <property type="match status" value="1"/>
</dbReference>
<evidence type="ECO:0000256" key="4">
    <source>
        <dbReference type="ARBA" id="ARBA00022670"/>
    </source>
</evidence>
<name>A0A9D9H8Q3_9SPIR</name>
<evidence type="ECO:0000256" key="6">
    <source>
        <dbReference type="ARBA" id="ARBA00022750"/>
    </source>
</evidence>
<comment type="catalytic activity">
    <reaction evidence="10">
        <text>Release of signal peptides from bacterial membrane prolipoproteins. Hydrolyzes -Xaa-Yaa-Zaa-|-(S,diacylglyceryl)Cys-, in which Xaa is hydrophobic (preferably Leu), and Yaa (Ala or Ser) and Zaa (Gly or Ala) have small, neutral side chains.</text>
        <dbReference type="EC" id="3.4.23.36"/>
    </reaction>
</comment>
<comment type="caution">
    <text evidence="10">Lacks conserved residue(s) required for the propagation of feature annotation.</text>
</comment>
<dbReference type="EMBL" id="JADIMU010000009">
    <property type="protein sequence ID" value="MBO8442366.1"/>
    <property type="molecule type" value="Genomic_DNA"/>
</dbReference>
<dbReference type="PANTHER" id="PTHR33695">
    <property type="entry name" value="LIPOPROTEIN SIGNAL PEPTIDASE"/>
    <property type="match status" value="1"/>
</dbReference>
<dbReference type="InterPro" id="IPR001872">
    <property type="entry name" value="Peptidase_A8"/>
</dbReference>
<keyword evidence="9 10" id="KW-0472">Membrane</keyword>
<keyword evidence="6 10" id="KW-0064">Aspartyl protease</keyword>
<feature type="active site" evidence="10">
    <location>
        <position position="124"/>
    </location>
</feature>
<dbReference type="GO" id="GO:0004190">
    <property type="term" value="F:aspartic-type endopeptidase activity"/>
    <property type="evidence" value="ECO:0007669"/>
    <property type="project" value="UniProtKB-UniRule"/>
</dbReference>
<comment type="pathway">
    <text evidence="10">Protein modification; lipoprotein biosynthesis (signal peptide cleavage).</text>
</comment>
<gene>
    <name evidence="10" type="primary">lspA</name>
    <name evidence="11" type="ORF">IAC42_01195</name>
</gene>
<evidence type="ECO:0000256" key="2">
    <source>
        <dbReference type="ARBA" id="ARBA00022475"/>
    </source>
</evidence>
<reference evidence="11" key="2">
    <citation type="journal article" date="2021" name="PeerJ">
        <title>Extensive microbial diversity within the chicken gut microbiome revealed by metagenomics and culture.</title>
        <authorList>
            <person name="Gilroy R."/>
            <person name="Ravi A."/>
            <person name="Getino M."/>
            <person name="Pursley I."/>
            <person name="Horton D.L."/>
            <person name="Alikhan N.F."/>
            <person name="Baker D."/>
            <person name="Gharbi K."/>
            <person name="Hall N."/>
            <person name="Watson M."/>
            <person name="Adriaenssens E.M."/>
            <person name="Foster-Nyarko E."/>
            <person name="Jarju S."/>
            <person name="Secka A."/>
            <person name="Antonio M."/>
            <person name="Oren A."/>
            <person name="Chaudhuri R.R."/>
            <person name="La Ragione R."/>
            <person name="Hildebrand F."/>
            <person name="Pallen M.J."/>
        </authorList>
    </citation>
    <scope>NUCLEOTIDE SEQUENCE</scope>
    <source>
        <strain evidence="11">11167</strain>
    </source>
</reference>
<dbReference type="PANTHER" id="PTHR33695:SF1">
    <property type="entry name" value="LIPOPROTEIN SIGNAL PEPTIDASE"/>
    <property type="match status" value="1"/>
</dbReference>
<evidence type="ECO:0000256" key="5">
    <source>
        <dbReference type="ARBA" id="ARBA00022692"/>
    </source>
</evidence>
<evidence type="ECO:0000313" key="12">
    <source>
        <dbReference type="Proteomes" id="UP000823633"/>
    </source>
</evidence>
<dbReference type="Proteomes" id="UP000823633">
    <property type="component" value="Unassembled WGS sequence"/>
</dbReference>
<feature type="transmembrane region" description="Helical" evidence="10">
    <location>
        <begin position="138"/>
        <end position="162"/>
    </location>
</feature>
<dbReference type="EC" id="3.4.23.36" evidence="10"/>
<keyword evidence="4 10" id="KW-0645">Protease</keyword>
<evidence type="ECO:0000256" key="1">
    <source>
        <dbReference type="ARBA" id="ARBA00006139"/>
    </source>
</evidence>
<feature type="active site" evidence="10">
    <location>
        <position position="146"/>
    </location>
</feature>
<evidence type="ECO:0000313" key="11">
    <source>
        <dbReference type="EMBL" id="MBO8442366.1"/>
    </source>
</evidence>
<dbReference type="PROSITE" id="PS00855">
    <property type="entry name" value="SPASE_II"/>
    <property type="match status" value="1"/>
</dbReference>
<proteinExistence type="inferred from homology"/>
<keyword evidence="2 10" id="KW-1003">Cell membrane</keyword>